<accession>A0A2N6NG02</accession>
<evidence type="ECO:0000313" key="2">
    <source>
        <dbReference type="EMBL" id="PMB66181.1"/>
    </source>
</evidence>
<dbReference type="EMBL" id="MRVG01000009">
    <property type="protein sequence ID" value="PMB66181.1"/>
    <property type="molecule type" value="Genomic_DNA"/>
</dbReference>
<comment type="caution">
    <text evidence="2">The sequence shown here is derived from an EMBL/GenBank/DDBJ whole genome shotgun (WGS) entry which is preliminary data.</text>
</comment>
<dbReference type="AlphaFoldDB" id="A0A2N6NG02"/>
<evidence type="ECO:0000313" key="3">
    <source>
        <dbReference type="Proteomes" id="UP000235728"/>
    </source>
</evidence>
<name>A0A2N6NG02_BEABA</name>
<dbReference type="Proteomes" id="UP000235728">
    <property type="component" value="Unassembled WGS sequence"/>
</dbReference>
<protein>
    <submittedName>
        <fullName evidence="2">Uncharacterized protein</fullName>
    </submittedName>
</protein>
<sequence>MADIMELDDSFVEKTDEVVMPPPIYDEKNKPWCLDCSLEAGEPARAPCNHPEDEATRTFKSTSENDRRRTCRRIHTLARQMDYLFHQTLRQMPRNLSDSQVQQKPPYFLVTREIKIKLLVSLLYTNQIGGQDDRSKRALDVRKYMTSDEKPSLAVGIDSLGLWVRLDTELDAEPDYQRLVPHDVVTNAISSHSTEA</sequence>
<proteinExistence type="predicted"/>
<evidence type="ECO:0000256" key="1">
    <source>
        <dbReference type="SAM" id="MobiDB-lite"/>
    </source>
</evidence>
<feature type="region of interest" description="Disordered" evidence="1">
    <location>
        <begin position="45"/>
        <end position="65"/>
    </location>
</feature>
<organism evidence="2 3">
    <name type="scientific">Beauveria bassiana</name>
    <name type="common">White muscardine disease fungus</name>
    <name type="synonym">Tritirachium shiotae</name>
    <dbReference type="NCBI Taxonomy" id="176275"/>
    <lineage>
        <taxon>Eukaryota</taxon>
        <taxon>Fungi</taxon>
        <taxon>Dikarya</taxon>
        <taxon>Ascomycota</taxon>
        <taxon>Pezizomycotina</taxon>
        <taxon>Sordariomycetes</taxon>
        <taxon>Hypocreomycetidae</taxon>
        <taxon>Hypocreales</taxon>
        <taxon>Cordycipitaceae</taxon>
        <taxon>Beauveria</taxon>
    </lineage>
</organism>
<gene>
    <name evidence="2" type="ORF">BM221_008383</name>
</gene>
<feature type="compositionally biased region" description="Basic and acidic residues" evidence="1">
    <location>
        <begin position="50"/>
        <end position="65"/>
    </location>
</feature>
<reference evidence="2 3" key="1">
    <citation type="journal article" date="2016" name="Appl. Microbiol. Biotechnol.">
        <title>Characterization of T-DNA insertion mutants with decreased virulence in the entomopathogenic fungus Beauveria bassiana JEF-007.</title>
        <authorList>
            <person name="Kim S."/>
            <person name="Lee S.J."/>
            <person name="Nai Y.S."/>
            <person name="Yu J.S."/>
            <person name="Lee M.R."/>
            <person name="Yang Y.T."/>
            <person name="Kim J.S."/>
        </authorList>
    </citation>
    <scope>NUCLEOTIDE SEQUENCE [LARGE SCALE GENOMIC DNA]</scope>
    <source>
        <strain evidence="2 3">JEF-007</strain>
    </source>
</reference>